<dbReference type="Pfam" id="PF09580">
    <property type="entry name" value="Spore_YhcN_YlaJ"/>
    <property type="match status" value="1"/>
</dbReference>
<protein>
    <submittedName>
        <fullName evidence="1">Sporulation lipoprotein YhcN/YlaJ (Spore_YhcN_YlaJ)</fullName>
    </submittedName>
</protein>
<dbReference type="EMBL" id="FQTY01000001">
    <property type="protein sequence ID" value="SHE36133.1"/>
    <property type="molecule type" value="Genomic_DNA"/>
</dbReference>
<dbReference type="GeneID" id="90995198"/>
<dbReference type="InterPro" id="IPR019076">
    <property type="entry name" value="Spore_lipoprot_YhcN/YlaJ-like"/>
</dbReference>
<dbReference type="AlphaFoldDB" id="A0A1M4SVA1"/>
<evidence type="ECO:0000313" key="2">
    <source>
        <dbReference type="Proteomes" id="UP000184114"/>
    </source>
</evidence>
<evidence type="ECO:0000313" key="1">
    <source>
        <dbReference type="EMBL" id="SHE36133.1"/>
    </source>
</evidence>
<keyword evidence="2" id="KW-1185">Reference proteome</keyword>
<gene>
    <name evidence="1" type="ORF">SAMN02745784_00514</name>
</gene>
<sequence>MKRYLLFVLVLSLIFQIGCKTTKNNEMVNEPDDTVVEVSMEDKVIIDRSENLADYVVELFGIDDAATIIFNDTALVSVVMAYDTSFTTDTKDLISSLVMEKDTGIKEVLVSNDEKTFFQIVEIISSLMNGSSYDNHVGEISRMIEKNK</sequence>
<keyword evidence="1" id="KW-0449">Lipoprotein</keyword>
<name>A0A1M4SVA1_9FIRM</name>
<accession>A0A1M4SVA1</accession>
<dbReference type="STRING" id="1123404.SAMN02745784_00514"/>
<dbReference type="Proteomes" id="UP000184114">
    <property type="component" value="Unassembled WGS sequence"/>
</dbReference>
<proteinExistence type="predicted"/>
<dbReference type="RefSeq" id="WP_072972758.1">
    <property type="nucleotide sequence ID" value="NZ_FQTY01000001.1"/>
</dbReference>
<reference evidence="2" key="1">
    <citation type="submission" date="2016-11" db="EMBL/GenBank/DDBJ databases">
        <authorList>
            <person name="Varghese N."/>
            <person name="Submissions S."/>
        </authorList>
    </citation>
    <scope>NUCLEOTIDE SEQUENCE [LARGE SCALE GENOMIC DNA]</scope>
    <source>
        <strain evidence="2">DSM 18095</strain>
    </source>
</reference>
<organism evidence="1 2">
    <name type="scientific">Tissierella praeacuta DSM 18095</name>
    <dbReference type="NCBI Taxonomy" id="1123404"/>
    <lineage>
        <taxon>Bacteria</taxon>
        <taxon>Bacillati</taxon>
        <taxon>Bacillota</taxon>
        <taxon>Tissierellia</taxon>
        <taxon>Tissierellales</taxon>
        <taxon>Tissierellaceae</taxon>
        <taxon>Tissierella</taxon>
    </lineage>
</organism>